<sequence>PCIGAPTALTIESSSNVYVRGLTIRNSQQMHLIIARSNTVRVSRVMVTSPGDSPNTDGIHITASTNVIVQDCKISTGSTTKSYTKLLLYIPFIPFKKKTLITGDDCVSIVNASSRIKMKKIYCGPGHGISIGSLGRGNSTATVSAIVLDTAVLKNTTNGLRIKTWQGGNGYVKGVRFENVEMHDVANPIIIDQFYCDSPSTCQNQTSAVHITEIMYRNITGTTKSKNAIKFACSDAVPCSHIVLNNVNLEGKDGKVEAYCNSAEGFGYGVVHPSADCLDSHDNKGLDQTQYLSETVLVGQEAKNAHDEL</sequence>
<comment type="subcellular location">
    <subcellularLocation>
        <location evidence="1">Secreted</location>
        <location evidence="1">Cell wall</location>
    </subcellularLocation>
</comment>
<dbReference type="SUPFAM" id="SSF51126">
    <property type="entry name" value="Pectin lyase-like"/>
    <property type="match status" value="1"/>
</dbReference>
<comment type="similarity">
    <text evidence="2 9">Belongs to the glycosyl hydrolase 28 family.</text>
</comment>
<evidence type="ECO:0008006" key="12">
    <source>
        <dbReference type="Google" id="ProtNLM"/>
    </source>
</evidence>
<evidence type="ECO:0000256" key="4">
    <source>
        <dbReference type="ARBA" id="ARBA00022525"/>
    </source>
</evidence>
<feature type="active site" evidence="8">
    <location>
        <position position="127"/>
    </location>
</feature>
<protein>
    <recommendedName>
        <fullName evidence="12">Polygalacturonase</fullName>
    </recommendedName>
</protein>
<reference evidence="10 11" key="1">
    <citation type="submission" date="2020-02" db="EMBL/GenBank/DDBJ databases">
        <authorList>
            <person name="Ma Q."/>
            <person name="Huang Y."/>
            <person name="Song X."/>
            <person name="Pei D."/>
        </authorList>
    </citation>
    <scope>NUCLEOTIDE SEQUENCE [LARGE SCALE GENOMIC DNA]</scope>
    <source>
        <strain evidence="10">Sxm20200214</strain>
        <tissue evidence="10">Leaf</tissue>
    </source>
</reference>
<evidence type="ECO:0000256" key="9">
    <source>
        <dbReference type="RuleBase" id="RU361169"/>
    </source>
</evidence>
<keyword evidence="6 9" id="KW-0326">Glycosidase</keyword>
<organism evidence="10 11">
    <name type="scientific">Brassica carinata</name>
    <name type="common">Ethiopian mustard</name>
    <name type="synonym">Abyssinian cabbage</name>
    <dbReference type="NCBI Taxonomy" id="52824"/>
    <lineage>
        <taxon>Eukaryota</taxon>
        <taxon>Viridiplantae</taxon>
        <taxon>Streptophyta</taxon>
        <taxon>Embryophyta</taxon>
        <taxon>Tracheophyta</taxon>
        <taxon>Spermatophyta</taxon>
        <taxon>Magnoliopsida</taxon>
        <taxon>eudicotyledons</taxon>
        <taxon>Gunneridae</taxon>
        <taxon>Pentapetalae</taxon>
        <taxon>rosids</taxon>
        <taxon>malvids</taxon>
        <taxon>Brassicales</taxon>
        <taxon>Brassicaceae</taxon>
        <taxon>Brassiceae</taxon>
        <taxon>Brassica</taxon>
    </lineage>
</organism>
<evidence type="ECO:0000256" key="7">
    <source>
        <dbReference type="ARBA" id="ARBA00023316"/>
    </source>
</evidence>
<feature type="non-terminal residue" evidence="10">
    <location>
        <position position="309"/>
    </location>
</feature>
<dbReference type="Pfam" id="PF00295">
    <property type="entry name" value="Glyco_hydro_28"/>
    <property type="match status" value="2"/>
</dbReference>
<dbReference type="AlphaFoldDB" id="A0A8X8B3S7"/>
<dbReference type="GO" id="GO:0005975">
    <property type="term" value="P:carbohydrate metabolic process"/>
    <property type="evidence" value="ECO:0007669"/>
    <property type="project" value="InterPro"/>
</dbReference>
<accession>A0A8X8B3S7</accession>
<keyword evidence="4" id="KW-0964">Secreted</keyword>
<dbReference type="InterPro" id="IPR000743">
    <property type="entry name" value="Glyco_hydro_28"/>
</dbReference>
<comment type="caution">
    <text evidence="10">The sequence shown here is derived from an EMBL/GenBank/DDBJ whole genome shotgun (WGS) entry which is preliminary data.</text>
</comment>
<dbReference type="InterPro" id="IPR012334">
    <property type="entry name" value="Pectin_lyas_fold"/>
</dbReference>
<evidence type="ECO:0000313" key="11">
    <source>
        <dbReference type="Proteomes" id="UP000886595"/>
    </source>
</evidence>
<evidence type="ECO:0000256" key="3">
    <source>
        <dbReference type="ARBA" id="ARBA00022512"/>
    </source>
</evidence>
<dbReference type="InterPro" id="IPR011050">
    <property type="entry name" value="Pectin_lyase_fold/virulence"/>
</dbReference>
<dbReference type="GO" id="GO:0004650">
    <property type="term" value="F:polygalacturonase activity"/>
    <property type="evidence" value="ECO:0007669"/>
    <property type="project" value="InterPro"/>
</dbReference>
<dbReference type="EMBL" id="JAAMPC010000003">
    <property type="protein sequence ID" value="KAG2321595.1"/>
    <property type="molecule type" value="Genomic_DNA"/>
</dbReference>
<keyword evidence="5 9" id="KW-0378">Hydrolase</keyword>
<evidence type="ECO:0000256" key="2">
    <source>
        <dbReference type="ARBA" id="ARBA00008834"/>
    </source>
</evidence>
<evidence type="ECO:0000256" key="6">
    <source>
        <dbReference type="ARBA" id="ARBA00023295"/>
    </source>
</evidence>
<keyword evidence="11" id="KW-1185">Reference proteome</keyword>
<evidence type="ECO:0000256" key="5">
    <source>
        <dbReference type="ARBA" id="ARBA00022801"/>
    </source>
</evidence>
<gene>
    <name evidence="10" type="ORF">Bca52824_014808</name>
</gene>
<dbReference type="GO" id="GO:0071555">
    <property type="term" value="P:cell wall organization"/>
    <property type="evidence" value="ECO:0007669"/>
    <property type="project" value="UniProtKB-KW"/>
</dbReference>
<evidence type="ECO:0000313" key="10">
    <source>
        <dbReference type="EMBL" id="KAG2321595.1"/>
    </source>
</evidence>
<keyword evidence="7" id="KW-0961">Cell wall biogenesis/degradation</keyword>
<evidence type="ECO:0000256" key="8">
    <source>
        <dbReference type="PROSITE-ProRule" id="PRU10052"/>
    </source>
</evidence>
<keyword evidence="3" id="KW-0134">Cell wall</keyword>
<dbReference type="Gene3D" id="2.160.20.10">
    <property type="entry name" value="Single-stranded right-handed beta-helix, Pectin lyase-like"/>
    <property type="match status" value="1"/>
</dbReference>
<dbReference type="Proteomes" id="UP000886595">
    <property type="component" value="Unassembled WGS sequence"/>
</dbReference>
<dbReference type="PANTHER" id="PTHR31375">
    <property type="match status" value="1"/>
</dbReference>
<dbReference type="PROSITE" id="PS00502">
    <property type="entry name" value="POLYGALACTURONASE"/>
    <property type="match status" value="1"/>
</dbReference>
<name>A0A8X8B3S7_BRACI</name>
<proteinExistence type="inferred from homology"/>
<dbReference type="OrthoDB" id="187139at2759"/>
<evidence type="ECO:0000256" key="1">
    <source>
        <dbReference type="ARBA" id="ARBA00004191"/>
    </source>
</evidence>